<dbReference type="InterPro" id="IPR050706">
    <property type="entry name" value="Cyclic-di-GMP_PDE-like"/>
</dbReference>
<reference evidence="2 3" key="1">
    <citation type="journal article" date="2018" name="Sci. Rep.">
        <title>A novel species of the marine cyanobacterium Acaryochloris with a unique pigment content and lifestyle.</title>
        <authorList>
            <person name="Partensky F."/>
            <person name="Six C."/>
            <person name="Ratin M."/>
            <person name="Garczarek L."/>
            <person name="Vaulot D."/>
            <person name="Probert I."/>
            <person name="Calteau A."/>
            <person name="Gourvil P."/>
            <person name="Marie D."/>
            <person name="Grebert T."/>
            <person name="Bouchier C."/>
            <person name="Le Panse S."/>
            <person name="Gachenot M."/>
            <person name="Rodriguez F."/>
            <person name="Garrido J.L."/>
        </authorList>
    </citation>
    <scope>NUCLEOTIDE SEQUENCE [LARGE SCALE GENOMIC DNA]</scope>
    <source>
        <strain evidence="2 3">RCC1774</strain>
    </source>
</reference>
<dbReference type="SMART" id="SM00052">
    <property type="entry name" value="EAL"/>
    <property type="match status" value="1"/>
</dbReference>
<dbReference type="InterPro" id="IPR001633">
    <property type="entry name" value="EAL_dom"/>
</dbReference>
<keyword evidence="3" id="KW-1185">Reference proteome</keyword>
<evidence type="ECO:0000259" key="1">
    <source>
        <dbReference type="PROSITE" id="PS50883"/>
    </source>
</evidence>
<dbReference type="PROSITE" id="PS50883">
    <property type="entry name" value="EAL"/>
    <property type="match status" value="1"/>
</dbReference>
<organism evidence="2 3">
    <name type="scientific">Acaryochloris thomasi RCC1774</name>
    <dbReference type="NCBI Taxonomy" id="1764569"/>
    <lineage>
        <taxon>Bacteria</taxon>
        <taxon>Bacillati</taxon>
        <taxon>Cyanobacteriota</taxon>
        <taxon>Cyanophyceae</taxon>
        <taxon>Acaryochloridales</taxon>
        <taxon>Acaryochloridaceae</taxon>
        <taxon>Acaryochloris</taxon>
        <taxon>Acaryochloris thomasi</taxon>
    </lineage>
</organism>
<dbReference type="OrthoDB" id="9771846at2"/>
<dbReference type="GO" id="GO:0016740">
    <property type="term" value="F:transferase activity"/>
    <property type="evidence" value="ECO:0007669"/>
    <property type="project" value="InterPro"/>
</dbReference>
<dbReference type="Pfam" id="PF03808">
    <property type="entry name" value="Glyco_tran_WecG"/>
    <property type="match status" value="1"/>
</dbReference>
<dbReference type="InterPro" id="IPR035919">
    <property type="entry name" value="EAL_sf"/>
</dbReference>
<dbReference type="Proteomes" id="UP000248857">
    <property type="component" value="Unassembled WGS sequence"/>
</dbReference>
<dbReference type="EC" id="3.1.4.52" evidence="2"/>
<name>A0A2W1JIY8_9CYAN</name>
<sequence length="458" mass="51656">MLASEAPSLPRFNTQGFELWYQPIYDINSGAVLYNEVLLRWRNTAGKLYRPHDFMALFAHDQRPGWLDRVVIQKAIQTLVAHPQLSLSINLSDQVCQDSAFVEHLYAQLTHFQVHPGQLHFELSEQSIAQNLANAIALIRDLKTIGCAVILDGFSNEYLTFLEWEKLNVSSIKVDGHLIEAADECWQQSQLTQTIIETSDLFEQSAGAKSIDARRCSAMHQLSFDSAQGYHFKPPSCQPWQTGKIDVWGVPMDHLSQQELFEQLTAGVVCVPSREQIINLRKDPAFAQSYSVADYRVCDGLRPAFGHRNSLPFANQLLGPSSASELSHVFPAFCTYHQTNPEITLFLLGADAKDSINQKMGRQMVRDTYIPSVDFEQNEQECLEIVDRINRSGATVLAMAVGSPRQEQWIQQYRDRLAVKIIFALESPAAFEAAAHSPAKRWQDHLSCLGPLLQQTLR</sequence>
<comment type="caution">
    <text evidence="2">The sequence shown here is derived from an EMBL/GenBank/DDBJ whole genome shotgun (WGS) entry which is preliminary data.</text>
</comment>
<gene>
    <name evidence="2" type="primary">ylaB</name>
    <name evidence="2" type="ORF">C1752_02134</name>
</gene>
<evidence type="ECO:0000313" key="2">
    <source>
        <dbReference type="EMBL" id="PZD73453.1"/>
    </source>
</evidence>
<dbReference type="PANTHER" id="PTHR33121:SF78">
    <property type="entry name" value="CYCLIC DI-GMP PHOSPHODIESTERASE PDEH"/>
    <property type="match status" value="1"/>
</dbReference>
<dbReference type="GO" id="GO:0071111">
    <property type="term" value="F:cyclic-guanylate-specific phosphodiesterase activity"/>
    <property type="evidence" value="ECO:0007669"/>
    <property type="project" value="UniProtKB-EC"/>
</dbReference>
<dbReference type="EMBL" id="PQWO01000005">
    <property type="protein sequence ID" value="PZD73453.1"/>
    <property type="molecule type" value="Genomic_DNA"/>
</dbReference>
<dbReference type="SUPFAM" id="SSF141868">
    <property type="entry name" value="EAL domain-like"/>
    <property type="match status" value="1"/>
</dbReference>
<dbReference type="Gene3D" id="3.20.20.450">
    <property type="entry name" value="EAL domain"/>
    <property type="match status" value="1"/>
</dbReference>
<dbReference type="RefSeq" id="WP_110986092.1">
    <property type="nucleotide sequence ID" value="NZ_CAWNWM010000005.1"/>
</dbReference>
<evidence type="ECO:0000313" key="3">
    <source>
        <dbReference type="Proteomes" id="UP000248857"/>
    </source>
</evidence>
<dbReference type="InterPro" id="IPR004629">
    <property type="entry name" value="WecG_TagA_CpsF"/>
</dbReference>
<feature type="domain" description="EAL" evidence="1">
    <location>
        <begin position="1"/>
        <end position="249"/>
    </location>
</feature>
<keyword evidence="2" id="KW-0378">Hydrolase</keyword>
<protein>
    <submittedName>
        <fullName evidence="2">Cyclic-di-GMP phosphodiesterase YlaB</fullName>
        <ecNumber evidence="2">3.1.4.52</ecNumber>
    </submittedName>
</protein>
<proteinExistence type="predicted"/>
<dbReference type="Pfam" id="PF00563">
    <property type="entry name" value="EAL"/>
    <property type="match status" value="1"/>
</dbReference>
<accession>A0A2W1JIY8</accession>
<dbReference type="CDD" id="cd01948">
    <property type="entry name" value="EAL"/>
    <property type="match status" value="1"/>
</dbReference>
<dbReference type="AlphaFoldDB" id="A0A2W1JIY8"/>
<dbReference type="PANTHER" id="PTHR33121">
    <property type="entry name" value="CYCLIC DI-GMP PHOSPHODIESTERASE PDEF"/>
    <property type="match status" value="1"/>
</dbReference>